<gene>
    <name evidence="2" type="ORF">EVAR_26957_1</name>
</gene>
<evidence type="ECO:0000313" key="3">
    <source>
        <dbReference type="Proteomes" id="UP000299102"/>
    </source>
</evidence>
<feature type="region of interest" description="Disordered" evidence="1">
    <location>
        <begin position="20"/>
        <end position="66"/>
    </location>
</feature>
<evidence type="ECO:0000313" key="2">
    <source>
        <dbReference type="EMBL" id="GBP39171.1"/>
    </source>
</evidence>
<proteinExistence type="predicted"/>
<organism evidence="2 3">
    <name type="scientific">Eumeta variegata</name>
    <name type="common">Bagworm moth</name>
    <name type="synonym">Eumeta japonica</name>
    <dbReference type="NCBI Taxonomy" id="151549"/>
    <lineage>
        <taxon>Eukaryota</taxon>
        <taxon>Metazoa</taxon>
        <taxon>Ecdysozoa</taxon>
        <taxon>Arthropoda</taxon>
        <taxon>Hexapoda</taxon>
        <taxon>Insecta</taxon>
        <taxon>Pterygota</taxon>
        <taxon>Neoptera</taxon>
        <taxon>Endopterygota</taxon>
        <taxon>Lepidoptera</taxon>
        <taxon>Glossata</taxon>
        <taxon>Ditrysia</taxon>
        <taxon>Tineoidea</taxon>
        <taxon>Psychidae</taxon>
        <taxon>Oiketicinae</taxon>
        <taxon>Eumeta</taxon>
    </lineage>
</organism>
<dbReference type="AlphaFoldDB" id="A0A4C1VKU5"/>
<keyword evidence="3" id="KW-1185">Reference proteome</keyword>
<reference evidence="2 3" key="1">
    <citation type="journal article" date="2019" name="Commun. Biol.">
        <title>The bagworm genome reveals a unique fibroin gene that provides high tensile strength.</title>
        <authorList>
            <person name="Kono N."/>
            <person name="Nakamura H."/>
            <person name="Ohtoshi R."/>
            <person name="Tomita M."/>
            <person name="Numata K."/>
            <person name="Arakawa K."/>
        </authorList>
    </citation>
    <scope>NUCLEOTIDE SEQUENCE [LARGE SCALE GENOMIC DNA]</scope>
</reference>
<sequence>MKHVVMIEVIPTSVEIINRSPPAPAAAPGTSPEQSPPGAGGGYDLHLPASWAGSPRKFNSNTNSNKRTIIHCADSIKLVLGRGPSPTPPGTGSRAKAAAVVQLGNFIYHRAEVYTARARRLRRQAHRAPPPAVHQRPGRLRNARWTTPGIFR</sequence>
<comment type="caution">
    <text evidence="2">The sequence shown here is derived from an EMBL/GenBank/DDBJ whole genome shotgun (WGS) entry which is preliminary data.</text>
</comment>
<name>A0A4C1VKU5_EUMVA</name>
<evidence type="ECO:0000256" key="1">
    <source>
        <dbReference type="SAM" id="MobiDB-lite"/>
    </source>
</evidence>
<dbReference type="EMBL" id="BGZK01000361">
    <property type="protein sequence ID" value="GBP39171.1"/>
    <property type="molecule type" value="Genomic_DNA"/>
</dbReference>
<feature type="compositionally biased region" description="Polar residues" evidence="1">
    <location>
        <begin position="57"/>
        <end position="66"/>
    </location>
</feature>
<accession>A0A4C1VKU5</accession>
<dbReference type="Proteomes" id="UP000299102">
    <property type="component" value="Unassembled WGS sequence"/>
</dbReference>
<protein>
    <submittedName>
        <fullName evidence="2">Uncharacterized protein</fullName>
    </submittedName>
</protein>